<dbReference type="Proteomes" id="UP001161391">
    <property type="component" value="Unassembled WGS sequence"/>
</dbReference>
<protein>
    <submittedName>
        <fullName evidence="1">Haloacid dehalogenase</fullName>
    </submittedName>
</protein>
<evidence type="ECO:0000313" key="1">
    <source>
        <dbReference type="EMBL" id="GLQ22253.1"/>
    </source>
</evidence>
<dbReference type="NCBIfam" id="TIGR01460">
    <property type="entry name" value="HAD-SF-IIA"/>
    <property type="match status" value="1"/>
</dbReference>
<name>A0ABQ5V5Z3_9PROT</name>
<reference evidence="1" key="1">
    <citation type="journal article" date="2014" name="Int. J. Syst. Evol. Microbiol.">
        <title>Complete genome of a new Firmicutes species belonging to the dominant human colonic microbiota ('Ruminococcus bicirculans') reveals two chromosomes and a selective capacity to utilize plant glucans.</title>
        <authorList>
            <consortium name="NISC Comparative Sequencing Program"/>
            <person name="Wegmann U."/>
            <person name="Louis P."/>
            <person name="Goesmann A."/>
            <person name="Henrissat B."/>
            <person name="Duncan S.H."/>
            <person name="Flint H.J."/>
        </authorList>
    </citation>
    <scope>NUCLEOTIDE SEQUENCE</scope>
    <source>
        <strain evidence="1">NBRC 108219</strain>
    </source>
</reference>
<dbReference type="SUPFAM" id="SSF56784">
    <property type="entry name" value="HAD-like"/>
    <property type="match status" value="1"/>
</dbReference>
<dbReference type="Pfam" id="PF13344">
    <property type="entry name" value="Hydrolase_6"/>
    <property type="match status" value="1"/>
</dbReference>
<dbReference type="InterPro" id="IPR036412">
    <property type="entry name" value="HAD-like_sf"/>
</dbReference>
<dbReference type="PANTHER" id="PTHR19288">
    <property type="entry name" value="4-NITROPHENYLPHOSPHATASE-RELATED"/>
    <property type="match status" value="1"/>
</dbReference>
<dbReference type="InterPro" id="IPR023214">
    <property type="entry name" value="HAD_sf"/>
</dbReference>
<reference evidence="1" key="2">
    <citation type="submission" date="2023-01" db="EMBL/GenBank/DDBJ databases">
        <title>Draft genome sequence of Algimonas ampicilliniresistens strain NBRC 108219.</title>
        <authorList>
            <person name="Sun Q."/>
            <person name="Mori K."/>
        </authorList>
    </citation>
    <scope>NUCLEOTIDE SEQUENCE</scope>
    <source>
        <strain evidence="1">NBRC 108219</strain>
    </source>
</reference>
<evidence type="ECO:0000313" key="2">
    <source>
        <dbReference type="Proteomes" id="UP001161391"/>
    </source>
</evidence>
<gene>
    <name evidence="1" type="ORF">GCM10007853_01270</name>
</gene>
<accession>A0ABQ5V5Z3</accession>
<dbReference type="InterPro" id="IPR006356">
    <property type="entry name" value="HAD-SF_hydro_IIA_hyp3"/>
</dbReference>
<dbReference type="Pfam" id="PF13242">
    <property type="entry name" value="Hydrolase_like"/>
    <property type="match status" value="1"/>
</dbReference>
<proteinExistence type="predicted"/>
<dbReference type="EMBL" id="BSNK01000001">
    <property type="protein sequence ID" value="GLQ22253.1"/>
    <property type="molecule type" value="Genomic_DNA"/>
</dbReference>
<keyword evidence="2" id="KW-1185">Reference proteome</keyword>
<dbReference type="NCBIfam" id="TIGR01459">
    <property type="entry name" value="HAD-SF-IIA-hyp4"/>
    <property type="match status" value="1"/>
</dbReference>
<comment type="caution">
    <text evidence="1">The sequence shown here is derived from an EMBL/GenBank/DDBJ whole genome shotgun (WGS) entry which is preliminary data.</text>
</comment>
<dbReference type="InterPro" id="IPR006357">
    <property type="entry name" value="HAD-SF_hydro_IIA"/>
</dbReference>
<dbReference type="PANTHER" id="PTHR19288:SF90">
    <property type="entry name" value="OS08G0542600 PROTEIN"/>
    <property type="match status" value="1"/>
</dbReference>
<organism evidence="1 2">
    <name type="scientific">Algimonas ampicilliniresistens</name>
    <dbReference type="NCBI Taxonomy" id="1298735"/>
    <lineage>
        <taxon>Bacteria</taxon>
        <taxon>Pseudomonadati</taxon>
        <taxon>Pseudomonadota</taxon>
        <taxon>Alphaproteobacteria</taxon>
        <taxon>Maricaulales</taxon>
        <taxon>Robiginitomaculaceae</taxon>
        <taxon>Algimonas</taxon>
    </lineage>
</organism>
<dbReference type="Gene3D" id="3.40.50.1000">
    <property type="entry name" value="HAD superfamily/HAD-like"/>
    <property type="match status" value="2"/>
</dbReference>
<sequence length="297" mass="32653">MQRDTTTPSAKAPPMTAQTFQPISGLADIAFEYDAIFCDIWGVVHNGRRPNFSACGALERYRDEVGTVVLMSNTSRPSAYVPESFAQLEMPDGFFDAIVTSGDAVVNELAGRSPGPAFLIGTVDQEGEEGFGLFDQVPMNFADMDDAAFVVCTGLYDHGDDPESYDDLLEDLIGRELEMVCTNPDVKVQIDGQEVWCAGAIAQLYERMGGTVVYGGKPHPPIYRLGRAWLEETMGFAPDRILMIGDNLFTDVLGAQREGIDCLFIQDGLYGKTVEEFRALCEKHGVSARYQMPELAW</sequence>